<dbReference type="EnsemblProtists" id="HpaT807608">
    <property type="protein sequence ID" value="HpaP807608"/>
    <property type="gene ID" value="HpaG807608"/>
</dbReference>
<reference evidence="2" key="2">
    <citation type="submission" date="2015-06" db="UniProtKB">
        <authorList>
            <consortium name="EnsemblProtists"/>
        </authorList>
    </citation>
    <scope>IDENTIFICATION</scope>
    <source>
        <strain evidence="2">Emoy2</strain>
    </source>
</reference>
<sequence>MMLRWRGQKIREGTAVGESRDSDGNQQGNGPMIAPRNSHAMPSVSDHGKARVLTADTERLASRYCSSYTNSSISTFLVFFMHVDRTQGLIIASAVFKK</sequence>
<dbReference type="InParanoid" id="M4BMH1"/>
<keyword evidence="3" id="KW-1185">Reference proteome</keyword>
<dbReference type="HOGENOM" id="CLU_2338063_0_0_1"/>
<dbReference type="AlphaFoldDB" id="M4BMH1"/>
<reference evidence="3" key="1">
    <citation type="journal article" date="2010" name="Science">
        <title>Signatures of adaptation to obligate biotrophy in the Hyaloperonospora arabidopsidis genome.</title>
        <authorList>
            <person name="Baxter L."/>
            <person name="Tripathy S."/>
            <person name="Ishaque N."/>
            <person name="Boot N."/>
            <person name="Cabral A."/>
            <person name="Kemen E."/>
            <person name="Thines M."/>
            <person name="Ah-Fong A."/>
            <person name="Anderson R."/>
            <person name="Badejoko W."/>
            <person name="Bittner-Eddy P."/>
            <person name="Boore J.L."/>
            <person name="Chibucos M.C."/>
            <person name="Coates M."/>
            <person name="Dehal P."/>
            <person name="Delehaunty K."/>
            <person name="Dong S."/>
            <person name="Downton P."/>
            <person name="Dumas B."/>
            <person name="Fabro G."/>
            <person name="Fronick C."/>
            <person name="Fuerstenberg S.I."/>
            <person name="Fulton L."/>
            <person name="Gaulin E."/>
            <person name="Govers F."/>
            <person name="Hughes L."/>
            <person name="Humphray S."/>
            <person name="Jiang R.H."/>
            <person name="Judelson H."/>
            <person name="Kamoun S."/>
            <person name="Kyung K."/>
            <person name="Meijer H."/>
            <person name="Minx P."/>
            <person name="Morris P."/>
            <person name="Nelson J."/>
            <person name="Phuntumart V."/>
            <person name="Qutob D."/>
            <person name="Rehmany A."/>
            <person name="Rougon-Cardoso A."/>
            <person name="Ryden P."/>
            <person name="Torto-Alalibo T."/>
            <person name="Studholme D."/>
            <person name="Wang Y."/>
            <person name="Win J."/>
            <person name="Wood J."/>
            <person name="Clifton S.W."/>
            <person name="Rogers J."/>
            <person name="Van den Ackerveken G."/>
            <person name="Jones J.D."/>
            <person name="McDowell J.M."/>
            <person name="Beynon J."/>
            <person name="Tyler B.M."/>
        </authorList>
    </citation>
    <scope>NUCLEOTIDE SEQUENCE [LARGE SCALE GENOMIC DNA]</scope>
    <source>
        <strain evidence="3">Emoy2</strain>
    </source>
</reference>
<name>M4BMH1_HYAAE</name>
<proteinExistence type="predicted"/>
<dbReference type="VEuPathDB" id="FungiDB:HpaG807608"/>
<accession>M4BMH1</accession>
<feature type="region of interest" description="Disordered" evidence="1">
    <location>
        <begin position="1"/>
        <end position="49"/>
    </location>
</feature>
<protein>
    <submittedName>
        <fullName evidence="2">Uncharacterized protein</fullName>
    </submittedName>
</protein>
<dbReference type="EMBL" id="JH598420">
    <property type="status" value="NOT_ANNOTATED_CDS"/>
    <property type="molecule type" value="Genomic_DNA"/>
</dbReference>
<evidence type="ECO:0000256" key="1">
    <source>
        <dbReference type="SAM" id="MobiDB-lite"/>
    </source>
</evidence>
<evidence type="ECO:0000313" key="2">
    <source>
        <dbReference type="EnsemblProtists" id="HpaP807608"/>
    </source>
</evidence>
<organism evidence="2 3">
    <name type="scientific">Hyaloperonospora arabidopsidis (strain Emoy2)</name>
    <name type="common">Downy mildew agent</name>
    <name type="synonym">Peronospora arabidopsidis</name>
    <dbReference type="NCBI Taxonomy" id="559515"/>
    <lineage>
        <taxon>Eukaryota</taxon>
        <taxon>Sar</taxon>
        <taxon>Stramenopiles</taxon>
        <taxon>Oomycota</taxon>
        <taxon>Peronosporomycetes</taxon>
        <taxon>Peronosporales</taxon>
        <taxon>Peronosporaceae</taxon>
        <taxon>Hyaloperonospora</taxon>
    </lineage>
</organism>
<evidence type="ECO:0000313" key="3">
    <source>
        <dbReference type="Proteomes" id="UP000011713"/>
    </source>
</evidence>
<dbReference type="Proteomes" id="UP000011713">
    <property type="component" value="Unassembled WGS sequence"/>
</dbReference>